<comment type="caution">
    <text evidence="2">The sequence shown here is derived from an EMBL/GenBank/DDBJ whole genome shotgun (WGS) entry which is preliminary data.</text>
</comment>
<gene>
    <name evidence="2" type="ORF">GCM10010992_15820</name>
</gene>
<dbReference type="CDD" id="cd03394">
    <property type="entry name" value="PAP2_like_5"/>
    <property type="match status" value="1"/>
</dbReference>
<dbReference type="InterPro" id="IPR036938">
    <property type="entry name" value="PAP2/HPO_sf"/>
</dbReference>
<accession>A0ABQ2NJS3</accession>
<protein>
    <submittedName>
        <fullName evidence="2">Phospholipid phosphatase</fullName>
    </submittedName>
</protein>
<dbReference type="PANTHER" id="PTHR14969:SF13">
    <property type="entry name" value="AT30094P"/>
    <property type="match status" value="1"/>
</dbReference>
<reference evidence="3" key="1">
    <citation type="journal article" date="2019" name="Int. J. Syst. Evol. Microbiol.">
        <title>The Global Catalogue of Microorganisms (GCM) 10K type strain sequencing project: providing services to taxonomists for standard genome sequencing and annotation.</title>
        <authorList>
            <consortium name="The Broad Institute Genomics Platform"/>
            <consortium name="The Broad Institute Genome Sequencing Center for Infectious Disease"/>
            <person name="Wu L."/>
            <person name="Ma J."/>
        </authorList>
    </citation>
    <scope>NUCLEOTIDE SEQUENCE [LARGE SCALE GENOMIC DNA]</scope>
    <source>
        <strain evidence="3">CGMCC 1.7656</strain>
    </source>
</reference>
<evidence type="ECO:0000313" key="3">
    <source>
        <dbReference type="Proteomes" id="UP000620064"/>
    </source>
</evidence>
<feature type="domain" description="Phosphatidic acid phosphatase type 2/haloperoxidase" evidence="1">
    <location>
        <begin position="100"/>
        <end position="203"/>
    </location>
</feature>
<evidence type="ECO:0000259" key="1">
    <source>
        <dbReference type="SMART" id="SM00014"/>
    </source>
</evidence>
<evidence type="ECO:0000313" key="2">
    <source>
        <dbReference type="EMBL" id="GGP04310.1"/>
    </source>
</evidence>
<keyword evidence="3" id="KW-1185">Reference proteome</keyword>
<dbReference type="Pfam" id="PF01569">
    <property type="entry name" value="PAP2"/>
    <property type="match status" value="1"/>
</dbReference>
<dbReference type="SMART" id="SM00014">
    <property type="entry name" value="acidPPc"/>
    <property type="match status" value="1"/>
</dbReference>
<dbReference type="EMBL" id="BMLV01000003">
    <property type="protein sequence ID" value="GGP04310.1"/>
    <property type="molecule type" value="Genomic_DNA"/>
</dbReference>
<sequence length="227" mass="25778">MKNIILSFIVLSQFFFSQKKDSLKFVEKPKFETKRIIIPLSLMATGTAVLFTEKRDAPVLENKNFLAFGGYFEDYAQFSPHLSVYAFELAGMKPKTDFWNRTAILAKSEIITFGSVYLLKKIIKEPRPDGSNEYGFPSGHAANAFAGATLLSIEYGENYPWVPYAAYSVASGVGALRIAHNKHYWSDVIFGAGLGILSTKIAYWTHQYQWNKKSKKDQFTILYKEHL</sequence>
<proteinExistence type="predicted"/>
<organism evidence="2 3">
    <name type="scientific">Cloacibacterium rupense</name>
    <dbReference type="NCBI Taxonomy" id="517423"/>
    <lineage>
        <taxon>Bacteria</taxon>
        <taxon>Pseudomonadati</taxon>
        <taxon>Bacteroidota</taxon>
        <taxon>Flavobacteriia</taxon>
        <taxon>Flavobacteriales</taxon>
        <taxon>Weeksellaceae</taxon>
    </lineage>
</organism>
<name>A0ABQ2NJS3_9FLAO</name>
<dbReference type="PANTHER" id="PTHR14969">
    <property type="entry name" value="SPHINGOSINE-1-PHOSPHATE PHOSPHOHYDROLASE"/>
    <property type="match status" value="1"/>
</dbReference>
<dbReference type="InterPro" id="IPR000326">
    <property type="entry name" value="PAP2/HPO"/>
</dbReference>
<dbReference type="RefSeq" id="WP_188617570.1">
    <property type="nucleotide sequence ID" value="NZ_BMLV01000003.1"/>
</dbReference>
<dbReference type="SUPFAM" id="SSF48317">
    <property type="entry name" value="Acid phosphatase/Vanadium-dependent haloperoxidase"/>
    <property type="match status" value="1"/>
</dbReference>
<dbReference type="Gene3D" id="1.20.144.10">
    <property type="entry name" value="Phosphatidic acid phosphatase type 2/haloperoxidase"/>
    <property type="match status" value="1"/>
</dbReference>
<dbReference type="Proteomes" id="UP000620064">
    <property type="component" value="Unassembled WGS sequence"/>
</dbReference>